<name>A0ABV2GEV9_9BACL</name>
<dbReference type="Gene3D" id="3.40.50.1000">
    <property type="entry name" value="HAD superfamily/HAD-like"/>
    <property type="match status" value="1"/>
</dbReference>
<evidence type="ECO:0000313" key="4">
    <source>
        <dbReference type="Proteomes" id="UP001549099"/>
    </source>
</evidence>
<dbReference type="InterPro" id="IPR006380">
    <property type="entry name" value="SPP-like_dom"/>
</dbReference>
<dbReference type="InterPro" id="IPR051518">
    <property type="entry name" value="Sucrose_Phosphatase"/>
</dbReference>
<dbReference type="Pfam" id="PF05116">
    <property type="entry name" value="S6PP"/>
    <property type="match status" value="1"/>
</dbReference>
<evidence type="ECO:0000259" key="2">
    <source>
        <dbReference type="Pfam" id="PF05116"/>
    </source>
</evidence>
<reference evidence="3 4" key="1">
    <citation type="submission" date="2024-06" db="EMBL/GenBank/DDBJ databases">
        <title>Genomic Encyclopedia of Type Strains, Phase IV (KMG-IV): sequencing the most valuable type-strain genomes for metagenomic binning, comparative biology and taxonomic classification.</title>
        <authorList>
            <person name="Goeker M."/>
        </authorList>
    </citation>
    <scope>NUCLEOTIDE SEQUENCE [LARGE SCALE GENOMIC DNA]</scope>
    <source>
        <strain evidence="3 4">DSM 26128</strain>
    </source>
</reference>
<proteinExistence type="predicted"/>
<dbReference type="PANTHER" id="PTHR46521">
    <property type="entry name" value="SUCROSE-PHOSPHATASE 2-RELATED"/>
    <property type="match status" value="1"/>
</dbReference>
<dbReference type="EMBL" id="JBEPLW010000035">
    <property type="protein sequence ID" value="MET3576826.1"/>
    <property type="molecule type" value="Genomic_DNA"/>
</dbReference>
<comment type="caution">
    <text evidence="3">The sequence shown here is derived from an EMBL/GenBank/DDBJ whole genome shotgun (WGS) entry which is preliminary data.</text>
</comment>
<dbReference type="InterPro" id="IPR023214">
    <property type="entry name" value="HAD_sf"/>
</dbReference>
<dbReference type="InterPro" id="IPR036412">
    <property type="entry name" value="HAD-like_sf"/>
</dbReference>
<organism evidence="3 4">
    <name type="scientific">Bhargavaea ullalensis</name>
    <dbReference type="NCBI Taxonomy" id="1265685"/>
    <lineage>
        <taxon>Bacteria</taxon>
        <taxon>Bacillati</taxon>
        <taxon>Bacillota</taxon>
        <taxon>Bacilli</taxon>
        <taxon>Bacillales</taxon>
        <taxon>Caryophanaceae</taxon>
        <taxon>Bhargavaea</taxon>
    </lineage>
</organism>
<dbReference type="Gene3D" id="3.90.1070.10">
    <property type="match status" value="1"/>
</dbReference>
<dbReference type="SUPFAM" id="SSF56784">
    <property type="entry name" value="HAD-like"/>
    <property type="match status" value="1"/>
</dbReference>
<protein>
    <submittedName>
        <fullName evidence="3">Sucrose-6F-phosphate phosphohydrolase</fullName>
    </submittedName>
</protein>
<dbReference type="Proteomes" id="UP001549099">
    <property type="component" value="Unassembled WGS sequence"/>
</dbReference>
<accession>A0ABV2GEV9</accession>
<gene>
    <name evidence="3" type="ORF">ABID49_002756</name>
</gene>
<evidence type="ECO:0000313" key="3">
    <source>
        <dbReference type="EMBL" id="MET3576826.1"/>
    </source>
</evidence>
<dbReference type="SFLD" id="SFLDS00003">
    <property type="entry name" value="Haloacid_Dehalogenase"/>
    <property type="match status" value="1"/>
</dbReference>
<keyword evidence="4" id="KW-1185">Reference proteome</keyword>
<dbReference type="NCBIfam" id="TIGR01484">
    <property type="entry name" value="HAD-SF-IIB"/>
    <property type="match status" value="1"/>
</dbReference>
<dbReference type="SFLD" id="SFLDG01140">
    <property type="entry name" value="C2.B:_Phosphomannomutase_and_P"/>
    <property type="match status" value="1"/>
</dbReference>
<evidence type="ECO:0000256" key="1">
    <source>
        <dbReference type="ARBA" id="ARBA00022801"/>
    </source>
</evidence>
<dbReference type="PANTHER" id="PTHR46521:SF4">
    <property type="entry name" value="SUCROSE-PHOSPHATASE 2-RELATED"/>
    <property type="match status" value="1"/>
</dbReference>
<sequence length="238" mass="25691">MQKIRRLLATDLDGTLVGDEDGLKELLNYYEAEKEPVALAYVTGRHRASAEELMQEEGLPRPDLLVTDVGTAIFAGPALQEDEGWSERMSADWRPEAVERAAADIEGLCRQELPDNRRVSFHSDGAGPADELRARLKQGGIAHTFIFSSGRDVDILPAGGGKGEALRYVMEHYVAGDADVLIAGDSGNDLDMLTIGHPSVIVSNAQPELAGVITGDGMFRASRPCAGGILEAWRHFHG</sequence>
<feature type="domain" description="Sucrose phosphatase-like" evidence="2">
    <location>
        <begin position="5"/>
        <end position="237"/>
    </location>
</feature>
<dbReference type="SFLD" id="SFLDG01141">
    <property type="entry name" value="C2.B.1:_Sucrose_Phosphatase_Li"/>
    <property type="match status" value="1"/>
</dbReference>
<dbReference type="InterPro" id="IPR006379">
    <property type="entry name" value="HAD-SF_hydro_IIB"/>
</dbReference>
<keyword evidence="1" id="KW-0378">Hydrolase</keyword>
<dbReference type="NCBIfam" id="TIGR01482">
    <property type="entry name" value="SPP-subfamily"/>
    <property type="match status" value="1"/>
</dbReference>